<evidence type="ECO:0000313" key="2">
    <source>
        <dbReference type="Proteomes" id="UP000244496"/>
    </source>
</evidence>
<dbReference type="EMBL" id="CP028918">
    <property type="protein sequence ID" value="AWB49285.1"/>
    <property type="molecule type" value="Genomic_DNA"/>
</dbReference>
<proteinExistence type="predicted"/>
<accession>A0A2S0UNB2</accession>
<dbReference type="Proteomes" id="UP000244496">
    <property type="component" value="Chromosome"/>
</dbReference>
<dbReference type="InterPro" id="IPR025528">
    <property type="entry name" value="BrnA_antitoxin"/>
</dbReference>
<keyword evidence="2" id="KW-1185">Reference proteome</keyword>
<dbReference type="AlphaFoldDB" id="A0A2S0UNB2"/>
<dbReference type="KEGG" id="geh:HYN69_12895"/>
<reference evidence="1 2" key="1">
    <citation type="submission" date="2018-04" db="EMBL/GenBank/DDBJ databases">
        <title>Genome sequencing of Gemmobacter.</title>
        <authorList>
            <person name="Yi H."/>
            <person name="Baek M.-G."/>
        </authorList>
    </citation>
    <scope>NUCLEOTIDE SEQUENCE [LARGE SCALE GENOMIC DNA]</scope>
    <source>
        <strain evidence="1 2">HYN0069</strain>
    </source>
</reference>
<evidence type="ECO:0000313" key="1">
    <source>
        <dbReference type="EMBL" id="AWB49285.1"/>
    </source>
</evidence>
<organism evidence="1 2">
    <name type="scientific">Paragemmobacter aquarius</name>
    <dbReference type="NCBI Taxonomy" id="2169400"/>
    <lineage>
        <taxon>Bacteria</taxon>
        <taxon>Pseudomonadati</taxon>
        <taxon>Pseudomonadota</taxon>
        <taxon>Alphaproteobacteria</taxon>
        <taxon>Rhodobacterales</taxon>
        <taxon>Paracoccaceae</taxon>
        <taxon>Paragemmobacter</taxon>
    </lineage>
</organism>
<dbReference type="Pfam" id="PF14384">
    <property type="entry name" value="BrnA_antitoxin"/>
    <property type="match status" value="1"/>
</dbReference>
<evidence type="ECO:0008006" key="3">
    <source>
        <dbReference type="Google" id="ProtNLM"/>
    </source>
</evidence>
<sequence>MCGGGMVELKKLKGRRAEHYHYMADAMRRLEWDLHHTIEATSRVPDEWHEIAARRHPKAKVRMTVGIDEDVVRFFKSMGPGHGPRMNEVLRSFMHARLAGVVRGGETSPWYARSQDQYAGPRPMWGALVHALEGGEASEAAVEAEAQLLMEEALRLGRLEEG</sequence>
<gene>
    <name evidence="1" type="ORF">HYN69_12895</name>
</gene>
<name>A0A2S0UNB2_9RHOB</name>
<protein>
    <recommendedName>
        <fullName evidence="3">BrnA antitoxin of type II toxin-antitoxin system</fullName>
    </recommendedName>
</protein>